<protein>
    <submittedName>
        <fullName evidence="2">Uncharacterized protein</fullName>
    </submittedName>
</protein>
<feature type="transmembrane region" description="Helical" evidence="1">
    <location>
        <begin position="38"/>
        <end position="62"/>
    </location>
</feature>
<gene>
    <name evidence="2" type="ORF">BAR1_07345</name>
</gene>
<dbReference type="RefSeq" id="WP_118942417.1">
    <property type="nucleotide sequence ID" value="NZ_CP032125.1"/>
</dbReference>
<dbReference type="EMBL" id="CP032125">
    <property type="protein sequence ID" value="AXX97760.1"/>
    <property type="molecule type" value="Genomic_DNA"/>
</dbReference>
<keyword evidence="1" id="KW-0472">Membrane</keyword>
<dbReference type="Proteomes" id="UP000261704">
    <property type="component" value="Chromosome"/>
</dbReference>
<feature type="transmembrane region" description="Helical" evidence="1">
    <location>
        <begin position="220"/>
        <end position="237"/>
    </location>
</feature>
<evidence type="ECO:0000313" key="3">
    <source>
        <dbReference type="Proteomes" id="UP000261704"/>
    </source>
</evidence>
<evidence type="ECO:0000313" key="2">
    <source>
        <dbReference type="EMBL" id="AXX97760.1"/>
    </source>
</evidence>
<accession>A0A347UFY2</accession>
<evidence type="ECO:0000256" key="1">
    <source>
        <dbReference type="SAM" id="Phobius"/>
    </source>
</evidence>
<feature type="transmembrane region" description="Helical" evidence="1">
    <location>
        <begin position="74"/>
        <end position="96"/>
    </location>
</feature>
<organism evidence="2 3">
    <name type="scientific">Profundibacter amoris</name>
    <dbReference type="NCBI Taxonomy" id="2171755"/>
    <lineage>
        <taxon>Bacteria</taxon>
        <taxon>Pseudomonadati</taxon>
        <taxon>Pseudomonadota</taxon>
        <taxon>Alphaproteobacteria</taxon>
        <taxon>Rhodobacterales</taxon>
        <taxon>Paracoccaceae</taxon>
        <taxon>Profundibacter</taxon>
    </lineage>
</organism>
<keyword evidence="1" id="KW-0812">Transmembrane</keyword>
<feature type="transmembrane region" description="Helical" evidence="1">
    <location>
        <begin position="144"/>
        <end position="169"/>
    </location>
</feature>
<sequence>MTDLLRYRQPLPTTIFTAGIVAFVVWVLANYITGTDFLWVRVLNVFALVLFTPVVLESVDTAIINSPDDRNLRLLYGAITANLFCLFPIIAFFGYIQYASTFSKLLLAVVALGVGIYAGRKTPDIPADIVEIYKPVKSKDWSGFVWFSLYYILPLLLIVLIFMSLTPLILDDVSKTGGNVFPISSLLLLILPGALFPRVTTGPREKAYFGGKFTIRDNEIPLLIFALILFANSILLLQ</sequence>
<keyword evidence="1" id="KW-1133">Transmembrane helix</keyword>
<proteinExistence type="predicted"/>
<feature type="transmembrane region" description="Helical" evidence="1">
    <location>
        <begin position="12"/>
        <end position="32"/>
    </location>
</feature>
<dbReference type="KEGG" id="pamo:BAR1_07345"/>
<keyword evidence="3" id="KW-1185">Reference proteome</keyword>
<feature type="transmembrane region" description="Helical" evidence="1">
    <location>
        <begin position="181"/>
        <end position="199"/>
    </location>
</feature>
<name>A0A347UFY2_9RHOB</name>
<dbReference type="AlphaFoldDB" id="A0A347UFY2"/>
<reference evidence="2 3" key="1">
    <citation type="submission" date="2018-09" db="EMBL/GenBank/DDBJ databases">
        <title>Profundibacter amoris BAR1 gen. nov., sp. nov., a new member of the Roseobacter clade isolated at Lokis Castle Vent Field on the Arctic Mid-Oceanic Ridge.</title>
        <authorList>
            <person name="Le Moine Bauer S."/>
            <person name="Sjoeberg A.G."/>
            <person name="L'Haridon S."/>
            <person name="Stokke R."/>
            <person name="Roalkvam I."/>
            <person name="Steen I.H."/>
            <person name="Dahle H."/>
        </authorList>
    </citation>
    <scope>NUCLEOTIDE SEQUENCE [LARGE SCALE GENOMIC DNA]</scope>
    <source>
        <strain evidence="2 3">BAR1</strain>
    </source>
</reference>